<dbReference type="InterPro" id="IPR036390">
    <property type="entry name" value="WH_DNA-bd_sf"/>
</dbReference>
<dbReference type="InterPro" id="IPR036388">
    <property type="entry name" value="WH-like_DNA-bd_sf"/>
</dbReference>
<gene>
    <name evidence="6" type="ORF">PPSIR1_15635</name>
</gene>
<dbReference type="eggNOG" id="COG0583">
    <property type="taxonomic scope" value="Bacteria"/>
</dbReference>
<feature type="domain" description="HTH lysR-type" evidence="5">
    <location>
        <begin position="11"/>
        <end position="62"/>
    </location>
</feature>
<dbReference type="EMBL" id="ABCS01000116">
    <property type="protein sequence ID" value="EDM74764.1"/>
    <property type="molecule type" value="Genomic_DNA"/>
</dbReference>
<dbReference type="Pfam" id="PF00126">
    <property type="entry name" value="HTH_1"/>
    <property type="match status" value="1"/>
</dbReference>
<dbReference type="PANTHER" id="PTHR30537:SF5">
    <property type="entry name" value="HTH-TYPE TRANSCRIPTIONAL ACTIVATOR TTDR-RELATED"/>
    <property type="match status" value="1"/>
</dbReference>
<comment type="similarity">
    <text evidence="1">Belongs to the LysR transcriptional regulatory family.</text>
</comment>
<organism evidence="6 7">
    <name type="scientific">Plesiocystis pacifica SIR-1</name>
    <dbReference type="NCBI Taxonomy" id="391625"/>
    <lineage>
        <taxon>Bacteria</taxon>
        <taxon>Pseudomonadati</taxon>
        <taxon>Myxococcota</taxon>
        <taxon>Polyangia</taxon>
        <taxon>Nannocystales</taxon>
        <taxon>Nannocystaceae</taxon>
        <taxon>Plesiocystis</taxon>
    </lineage>
</organism>
<dbReference type="AlphaFoldDB" id="A6GH95"/>
<evidence type="ECO:0000259" key="5">
    <source>
        <dbReference type="PROSITE" id="PS50931"/>
    </source>
</evidence>
<dbReference type="PROSITE" id="PS50931">
    <property type="entry name" value="HTH_LYSR"/>
    <property type="match status" value="1"/>
</dbReference>
<evidence type="ECO:0000256" key="3">
    <source>
        <dbReference type="ARBA" id="ARBA00023125"/>
    </source>
</evidence>
<dbReference type="Proteomes" id="UP000005801">
    <property type="component" value="Unassembled WGS sequence"/>
</dbReference>
<evidence type="ECO:0000313" key="7">
    <source>
        <dbReference type="Proteomes" id="UP000005801"/>
    </source>
</evidence>
<dbReference type="Pfam" id="PF03466">
    <property type="entry name" value="LysR_substrate"/>
    <property type="match status" value="1"/>
</dbReference>
<dbReference type="InterPro" id="IPR058163">
    <property type="entry name" value="LysR-type_TF_proteobact-type"/>
</dbReference>
<dbReference type="GO" id="GO:0003700">
    <property type="term" value="F:DNA-binding transcription factor activity"/>
    <property type="evidence" value="ECO:0007669"/>
    <property type="project" value="InterPro"/>
</dbReference>
<dbReference type="STRING" id="391625.PPSIR1_15635"/>
<evidence type="ECO:0000256" key="2">
    <source>
        <dbReference type="ARBA" id="ARBA00023015"/>
    </source>
</evidence>
<evidence type="ECO:0000313" key="6">
    <source>
        <dbReference type="EMBL" id="EDM74764.1"/>
    </source>
</evidence>
<keyword evidence="2" id="KW-0805">Transcription regulation</keyword>
<keyword evidence="7" id="KW-1185">Reference proteome</keyword>
<dbReference type="RefSeq" id="WP_006976082.1">
    <property type="nucleotide sequence ID" value="NZ_ABCS01000116.1"/>
</dbReference>
<dbReference type="OrthoDB" id="9812435at2"/>
<dbReference type="Gene3D" id="3.40.190.290">
    <property type="match status" value="1"/>
</dbReference>
<dbReference type="Gene3D" id="1.10.10.10">
    <property type="entry name" value="Winged helix-like DNA-binding domain superfamily/Winged helix DNA-binding domain"/>
    <property type="match status" value="1"/>
</dbReference>
<dbReference type="CDD" id="cd08422">
    <property type="entry name" value="PBP2_CrgA_like"/>
    <property type="match status" value="1"/>
</dbReference>
<proteinExistence type="inferred from homology"/>
<keyword evidence="3" id="KW-0238">DNA-binding</keyword>
<dbReference type="PANTHER" id="PTHR30537">
    <property type="entry name" value="HTH-TYPE TRANSCRIPTIONAL REGULATOR"/>
    <property type="match status" value="1"/>
</dbReference>
<dbReference type="InterPro" id="IPR005119">
    <property type="entry name" value="LysR_subst-bd"/>
</dbReference>
<protein>
    <submittedName>
        <fullName evidence="6">Transcriptional regulator, LysR family protein</fullName>
    </submittedName>
</protein>
<dbReference type="InterPro" id="IPR000847">
    <property type="entry name" value="LysR_HTH_N"/>
</dbReference>
<dbReference type="SUPFAM" id="SSF53850">
    <property type="entry name" value="Periplasmic binding protein-like II"/>
    <property type="match status" value="1"/>
</dbReference>
<sequence>MSLAPPDSDERLFLRIVEAGSLKAAAAQLGSDPSSVSRRLAALETRLGQQLVRRSTRGSKPTEAGARYYEGLAQLVAQQDALEAAVAGGRDEPQGRLHVTAPPEFGVRFVVPVLEQLQRRYPALVVELALGTAFTNLAERGLDAAVRIGKLSDSSLRARKLGVVPRLLVASPAYLDAAGTPRSLAELPEHRVISYLTRSGVNRVRARTPRGDLREVEVRPVFTVNSISTLVRMVEGGAGINLAPRWAFADALAAGRVVALFEDHRFEAYPVQIVYPSRRYLPAKTRAFIESMADSLGRQPSLRQVRPGARRIGE</sequence>
<accession>A6GH95</accession>
<dbReference type="SUPFAM" id="SSF46785">
    <property type="entry name" value="Winged helix' DNA-binding domain"/>
    <property type="match status" value="1"/>
</dbReference>
<evidence type="ECO:0000256" key="1">
    <source>
        <dbReference type="ARBA" id="ARBA00009437"/>
    </source>
</evidence>
<dbReference type="GO" id="GO:0003677">
    <property type="term" value="F:DNA binding"/>
    <property type="evidence" value="ECO:0007669"/>
    <property type="project" value="UniProtKB-KW"/>
</dbReference>
<evidence type="ECO:0000256" key="4">
    <source>
        <dbReference type="ARBA" id="ARBA00023163"/>
    </source>
</evidence>
<comment type="caution">
    <text evidence="6">The sequence shown here is derived from an EMBL/GenBank/DDBJ whole genome shotgun (WGS) entry which is preliminary data.</text>
</comment>
<name>A6GH95_9BACT</name>
<keyword evidence="4" id="KW-0804">Transcription</keyword>
<reference evidence="6 7" key="1">
    <citation type="submission" date="2007-06" db="EMBL/GenBank/DDBJ databases">
        <authorList>
            <person name="Shimkets L."/>
            <person name="Ferriera S."/>
            <person name="Johnson J."/>
            <person name="Kravitz S."/>
            <person name="Beeson K."/>
            <person name="Sutton G."/>
            <person name="Rogers Y.-H."/>
            <person name="Friedman R."/>
            <person name="Frazier M."/>
            <person name="Venter J.C."/>
        </authorList>
    </citation>
    <scope>NUCLEOTIDE SEQUENCE [LARGE SCALE GENOMIC DNA]</scope>
    <source>
        <strain evidence="6 7">SIR-1</strain>
    </source>
</reference>